<evidence type="ECO:0000256" key="12">
    <source>
        <dbReference type="PIRNR" id="PIRNR015601"/>
    </source>
</evidence>
<reference evidence="15" key="2">
    <citation type="journal article" date="2021" name="PeerJ">
        <title>Extensive microbial diversity within the chicken gut microbiome revealed by metagenomics and culture.</title>
        <authorList>
            <person name="Gilroy R."/>
            <person name="Ravi A."/>
            <person name="Getino M."/>
            <person name="Pursley I."/>
            <person name="Horton D.L."/>
            <person name="Alikhan N.F."/>
            <person name="Baker D."/>
            <person name="Gharbi K."/>
            <person name="Hall N."/>
            <person name="Watson M."/>
            <person name="Adriaenssens E.M."/>
            <person name="Foster-Nyarko E."/>
            <person name="Jarju S."/>
            <person name="Secka A."/>
            <person name="Antonio M."/>
            <person name="Oren A."/>
            <person name="Chaudhuri R.R."/>
            <person name="La Ragione R."/>
            <person name="Hildebrand F."/>
            <person name="Pallen M.J."/>
        </authorList>
    </citation>
    <scope>NUCLEOTIDE SEQUENCE</scope>
    <source>
        <strain evidence="15">CHK183-6373</strain>
    </source>
</reference>
<keyword evidence="8 12" id="KW-0808">Transferase</keyword>
<keyword evidence="9 12" id="KW-0949">S-adenosyl-L-methionine</keyword>
<keyword evidence="5 12" id="KW-0963">Cytoplasm</keyword>
<dbReference type="Proteomes" id="UP000886884">
    <property type="component" value="Unassembled WGS sequence"/>
</dbReference>
<evidence type="ECO:0000313" key="16">
    <source>
        <dbReference type="Proteomes" id="UP000886884"/>
    </source>
</evidence>
<accession>A0A9D1P8W3</accession>
<dbReference type="SUPFAM" id="SSF88697">
    <property type="entry name" value="PUA domain-like"/>
    <property type="match status" value="1"/>
</dbReference>
<gene>
    <name evidence="15" type="ORF">IAA64_11875</name>
</gene>
<comment type="catalytic activity">
    <reaction evidence="11 12">
        <text>uridine(1498) in 16S rRNA + S-adenosyl-L-methionine = N(3)-methyluridine(1498) in 16S rRNA + S-adenosyl-L-homocysteine + H(+)</text>
        <dbReference type="Rhea" id="RHEA:42920"/>
        <dbReference type="Rhea" id="RHEA-COMP:10283"/>
        <dbReference type="Rhea" id="RHEA-COMP:10284"/>
        <dbReference type="ChEBI" id="CHEBI:15378"/>
        <dbReference type="ChEBI" id="CHEBI:57856"/>
        <dbReference type="ChEBI" id="CHEBI:59789"/>
        <dbReference type="ChEBI" id="CHEBI:65315"/>
        <dbReference type="ChEBI" id="CHEBI:74502"/>
        <dbReference type="EC" id="2.1.1.193"/>
    </reaction>
</comment>
<dbReference type="EMBL" id="DVOT01000216">
    <property type="protein sequence ID" value="HIV28665.1"/>
    <property type="molecule type" value="Genomic_DNA"/>
</dbReference>
<evidence type="ECO:0000256" key="7">
    <source>
        <dbReference type="ARBA" id="ARBA00022603"/>
    </source>
</evidence>
<dbReference type="PANTHER" id="PTHR30027:SF3">
    <property type="entry name" value="16S RRNA (URACIL(1498)-N(3))-METHYLTRANSFERASE"/>
    <property type="match status" value="1"/>
</dbReference>
<evidence type="ECO:0000256" key="9">
    <source>
        <dbReference type="ARBA" id="ARBA00022691"/>
    </source>
</evidence>
<dbReference type="InterPro" id="IPR046887">
    <property type="entry name" value="RsmE_PUA-like"/>
</dbReference>
<keyword evidence="6 12" id="KW-0698">rRNA processing</keyword>
<evidence type="ECO:0000259" key="14">
    <source>
        <dbReference type="Pfam" id="PF20260"/>
    </source>
</evidence>
<evidence type="ECO:0000256" key="2">
    <source>
        <dbReference type="ARBA" id="ARBA00005528"/>
    </source>
</evidence>
<dbReference type="InterPro" id="IPR046886">
    <property type="entry name" value="RsmE_MTase_dom"/>
</dbReference>
<comment type="similarity">
    <text evidence="2 12">Belongs to the RNA methyltransferase RsmE family.</text>
</comment>
<keyword evidence="7 12" id="KW-0489">Methyltransferase</keyword>
<evidence type="ECO:0000256" key="1">
    <source>
        <dbReference type="ARBA" id="ARBA00004496"/>
    </source>
</evidence>
<evidence type="ECO:0000256" key="3">
    <source>
        <dbReference type="ARBA" id="ARBA00012328"/>
    </source>
</evidence>
<reference evidence="15" key="1">
    <citation type="submission" date="2020-10" db="EMBL/GenBank/DDBJ databases">
        <authorList>
            <person name="Gilroy R."/>
        </authorList>
    </citation>
    <scope>NUCLEOTIDE SEQUENCE</scope>
    <source>
        <strain evidence="15">CHK183-6373</strain>
    </source>
</reference>
<sequence length="241" mass="26576">MHRFFAADAAERETILLDENESKHARSVLRVRDGETAELLDGQGRRFGAQIDGTENGRVRVRRLTELPGNEPEVRVTLYPGLPKLDKLDFVVQKAAELGAARVVPVEMERSVARISGDGAKKRERWERIAREAAKQCGRGRVPEVLAPLSWKEALVDMRARELLLVPWEEAGMEGQRLQQVFAAHTAARDIGILIGPEGGISAEEIEQSGGERVTLGPRILRTETASVAALSVVMSLWGDI</sequence>
<feature type="domain" description="Ribosomal RNA small subunit methyltransferase E PUA-like" evidence="14">
    <location>
        <begin position="17"/>
        <end position="57"/>
    </location>
</feature>
<protein>
    <recommendedName>
        <fullName evidence="4 12">Ribosomal RNA small subunit methyltransferase E</fullName>
        <ecNumber evidence="3 12">2.1.1.193</ecNumber>
    </recommendedName>
</protein>
<evidence type="ECO:0000256" key="10">
    <source>
        <dbReference type="ARBA" id="ARBA00025699"/>
    </source>
</evidence>
<comment type="caution">
    <text evidence="15">The sequence shown here is derived from an EMBL/GenBank/DDBJ whole genome shotgun (WGS) entry which is preliminary data.</text>
</comment>
<evidence type="ECO:0000256" key="6">
    <source>
        <dbReference type="ARBA" id="ARBA00022552"/>
    </source>
</evidence>
<dbReference type="AlphaFoldDB" id="A0A9D1P8W3"/>
<evidence type="ECO:0000259" key="13">
    <source>
        <dbReference type="Pfam" id="PF04452"/>
    </source>
</evidence>
<dbReference type="GO" id="GO:0005737">
    <property type="term" value="C:cytoplasm"/>
    <property type="evidence" value="ECO:0007669"/>
    <property type="project" value="UniProtKB-SubCell"/>
</dbReference>
<dbReference type="Gene3D" id="3.40.1280.10">
    <property type="match status" value="1"/>
</dbReference>
<dbReference type="InterPro" id="IPR029028">
    <property type="entry name" value="Alpha/beta_knot_MTases"/>
</dbReference>
<dbReference type="GO" id="GO:0070042">
    <property type="term" value="F:rRNA (uridine-N3-)-methyltransferase activity"/>
    <property type="evidence" value="ECO:0007669"/>
    <property type="project" value="TreeGrafter"/>
</dbReference>
<proteinExistence type="inferred from homology"/>
<evidence type="ECO:0000256" key="8">
    <source>
        <dbReference type="ARBA" id="ARBA00022679"/>
    </source>
</evidence>
<comment type="function">
    <text evidence="10 12">Specifically methylates the N3 position of the uracil ring of uridine 1498 (m3U1498) in 16S rRNA. Acts on the fully assembled 30S ribosomal subunit.</text>
</comment>
<dbReference type="NCBIfam" id="TIGR00046">
    <property type="entry name" value="RsmE family RNA methyltransferase"/>
    <property type="match status" value="1"/>
</dbReference>
<dbReference type="PANTHER" id="PTHR30027">
    <property type="entry name" value="RIBOSOMAL RNA SMALL SUBUNIT METHYLTRANSFERASE E"/>
    <property type="match status" value="1"/>
</dbReference>
<dbReference type="PIRSF" id="PIRSF015601">
    <property type="entry name" value="MTase_slr0722"/>
    <property type="match status" value="1"/>
</dbReference>
<dbReference type="NCBIfam" id="NF008692">
    <property type="entry name" value="PRK11713.1-5"/>
    <property type="match status" value="1"/>
</dbReference>
<dbReference type="SUPFAM" id="SSF75217">
    <property type="entry name" value="alpha/beta knot"/>
    <property type="match status" value="1"/>
</dbReference>
<dbReference type="EC" id="2.1.1.193" evidence="3 12"/>
<dbReference type="Pfam" id="PF20260">
    <property type="entry name" value="PUA_4"/>
    <property type="match status" value="1"/>
</dbReference>
<dbReference type="CDD" id="cd18084">
    <property type="entry name" value="RsmE-like"/>
    <property type="match status" value="1"/>
</dbReference>
<comment type="subcellular location">
    <subcellularLocation>
        <location evidence="1 12">Cytoplasm</location>
    </subcellularLocation>
</comment>
<evidence type="ECO:0000256" key="11">
    <source>
        <dbReference type="ARBA" id="ARBA00047944"/>
    </source>
</evidence>
<name>A0A9D1P8W3_9FIRM</name>
<evidence type="ECO:0000256" key="5">
    <source>
        <dbReference type="ARBA" id="ARBA00022490"/>
    </source>
</evidence>
<dbReference type="Pfam" id="PF04452">
    <property type="entry name" value="Methyltrans_RNA"/>
    <property type="match status" value="1"/>
</dbReference>
<dbReference type="InterPro" id="IPR006700">
    <property type="entry name" value="RsmE"/>
</dbReference>
<dbReference type="GO" id="GO:0070475">
    <property type="term" value="P:rRNA base methylation"/>
    <property type="evidence" value="ECO:0007669"/>
    <property type="project" value="TreeGrafter"/>
</dbReference>
<dbReference type="InterPro" id="IPR015947">
    <property type="entry name" value="PUA-like_sf"/>
</dbReference>
<feature type="domain" description="Ribosomal RNA small subunit methyltransferase E methyltransferase" evidence="13">
    <location>
        <begin position="71"/>
        <end position="234"/>
    </location>
</feature>
<evidence type="ECO:0000313" key="15">
    <source>
        <dbReference type="EMBL" id="HIV28665.1"/>
    </source>
</evidence>
<dbReference type="InterPro" id="IPR029026">
    <property type="entry name" value="tRNA_m1G_MTases_N"/>
</dbReference>
<evidence type="ECO:0000256" key="4">
    <source>
        <dbReference type="ARBA" id="ARBA00013673"/>
    </source>
</evidence>
<organism evidence="15 16">
    <name type="scientific">Candidatus Ornithocaccomicrobium faecavium</name>
    <dbReference type="NCBI Taxonomy" id="2840890"/>
    <lineage>
        <taxon>Bacteria</taxon>
        <taxon>Bacillati</taxon>
        <taxon>Bacillota</taxon>
        <taxon>Clostridia</taxon>
        <taxon>Candidatus Ornithocaccomicrobium</taxon>
    </lineage>
</organism>